<reference evidence="2 3" key="1">
    <citation type="submission" date="2018-06" db="EMBL/GenBank/DDBJ databases">
        <title>Comparative genomics reveals the genomic features of Rhizophagus irregularis, R. cerebriforme, R. diaphanum and Gigaspora rosea, and their symbiotic lifestyle signature.</title>
        <authorList>
            <person name="Morin E."/>
            <person name="San Clemente H."/>
            <person name="Chen E.C.H."/>
            <person name="De La Providencia I."/>
            <person name="Hainaut M."/>
            <person name="Kuo A."/>
            <person name="Kohler A."/>
            <person name="Murat C."/>
            <person name="Tang N."/>
            <person name="Roy S."/>
            <person name="Loubradou J."/>
            <person name="Henrissat B."/>
            <person name="Grigoriev I.V."/>
            <person name="Corradi N."/>
            <person name="Roux C."/>
            <person name="Martin F.M."/>
        </authorList>
    </citation>
    <scope>NUCLEOTIDE SEQUENCE [LARGE SCALE GENOMIC DNA]</scope>
    <source>
        <strain evidence="2 3">DAOM 227022</strain>
    </source>
</reference>
<sequence length="287" mass="32466">MKQGNIVNNTAHLVKEVSNNTAITIFEESQAKDLIISELTANLEVTRNMIAKLQQERTNHTCSSTQTPISIVKSNMEISSGSTSTKRNWDAEKITEEINKHLGSLIKASVTVKGKYRCVRVTICLRTSYLEKFDKLFWQIQLGDIPVQLDIFNNQEFKESFNWEAIKLVKTPKGSKLIGYFSHHDDLIKALRQPFIISNKSYNWSHDTFNHTKSPDKKSRDSNTTSKKPKNFSKDSTKKNKPKSRTSSSSFTGSIAEVLATLVKLLMKQESKKSRKHSKSHGGSKAN</sequence>
<dbReference type="Proteomes" id="UP000265703">
    <property type="component" value="Unassembled WGS sequence"/>
</dbReference>
<dbReference type="OrthoDB" id="2412516at2759"/>
<feature type="region of interest" description="Disordered" evidence="1">
    <location>
        <begin position="268"/>
        <end position="287"/>
    </location>
</feature>
<feature type="region of interest" description="Disordered" evidence="1">
    <location>
        <begin position="208"/>
        <end position="251"/>
    </location>
</feature>
<dbReference type="AlphaFoldDB" id="A0A397SPI4"/>
<comment type="caution">
    <text evidence="2">The sequence shown here is derived from an EMBL/GenBank/DDBJ whole genome shotgun (WGS) entry which is preliminary data.</text>
</comment>
<protein>
    <submittedName>
        <fullName evidence="2">Uncharacterized protein</fullName>
    </submittedName>
</protein>
<dbReference type="EMBL" id="QKYT01000394">
    <property type="protein sequence ID" value="RIA85955.1"/>
    <property type="molecule type" value="Genomic_DNA"/>
</dbReference>
<gene>
    <name evidence="2" type="ORF">C1645_830027</name>
</gene>
<feature type="compositionally biased region" description="Basic residues" evidence="1">
    <location>
        <begin position="273"/>
        <end position="287"/>
    </location>
</feature>
<organism evidence="2 3">
    <name type="scientific">Glomus cerebriforme</name>
    <dbReference type="NCBI Taxonomy" id="658196"/>
    <lineage>
        <taxon>Eukaryota</taxon>
        <taxon>Fungi</taxon>
        <taxon>Fungi incertae sedis</taxon>
        <taxon>Mucoromycota</taxon>
        <taxon>Glomeromycotina</taxon>
        <taxon>Glomeromycetes</taxon>
        <taxon>Glomerales</taxon>
        <taxon>Glomeraceae</taxon>
        <taxon>Glomus</taxon>
    </lineage>
</organism>
<evidence type="ECO:0000256" key="1">
    <source>
        <dbReference type="SAM" id="MobiDB-lite"/>
    </source>
</evidence>
<evidence type="ECO:0000313" key="2">
    <source>
        <dbReference type="EMBL" id="RIA85955.1"/>
    </source>
</evidence>
<proteinExistence type="predicted"/>
<feature type="compositionally biased region" description="Basic and acidic residues" evidence="1">
    <location>
        <begin position="208"/>
        <end position="221"/>
    </location>
</feature>
<keyword evidence="3" id="KW-1185">Reference proteome</keyword>
<evidence type="ECO:0000313" key="3">
    <source>
        <dbReference type="Proteomes" id="UP000265703"/>
    </source>
</evidence>
<name>A0A397SPI4_9GLOM</name>
<accession>A0A397SPI4</accession>